<dbReference type="InterPro" id="IPR035985">
    <property type="entry name" value="Ubiquitin-activating_enz"/>
</dbReference>
<dbReference type="SUPFAM" id="SSF69572">
    <property type="entry name" value="Activating enzymes of the ubiquitin-like proteins"/>
    <property type="match status" value="1"/>
</dbReference>
<keyword evidence="3" id="KW-0547">Nucleotide-binding</keyword>
<dbReference type="Gene3D" id="3.40.250.10">
    <property type="entry name" value="Rhodanese-like domain"/>
    <property type="match status" value="1"/>
</dbReference>
<evidence type="ECO:0000256" key="6">
    <source>
        <dbReference type="ARBA" id="ARBA00055169"/>
    </source>
</evidence>
<keyword evidence="4" id="KW-0067">ATP-binding</keyword>
<dbReference type="GO" id="GO:0061605">
    <property type="term" value="F:molybdopterin-synthase adenylyltransferase activity"/>
    <property type="evidence" value="ECO:0007669"/>
    <property type="project" value="UniProtKB-EC"/>
</dbReference>
<dbReference type="CDD" id="cd00757">
    <property type="entry name" value="ThiF_MoeB_HesA_family"/>
    <property type="match status" value="1"/>
</dbReference>
<dbReference type="EMBL" id="CP073100">
    <property type="protein sequence ID" value="QUE50955.1"/>
    <property type="molecule type" value="Genomic_DNA"/>
</dbReference>
<evidence type="ECO:0000256" key="2">
    <source>
        <dbReference type="ARBA" id="ARBA00022679"/>
    </source>
</evidence>
<comment type="similarity">
    <text evidence="1">Belongs to the HesA/MoeB/ThiF family.</text>
</comment>
<keyword evidence="15" id="KW-1185">Reference proteome</keyword>
<evidence type="ECO:0000256" key="12">
    <source>
        <dbReference type="ARBA" id="ARBA00078531"/>
    </source>
</evidence>
<evidence type="ECO:0000256" key="8">
    <source>
        <dbReference type="ARBA" id="ARBA00066884"/>
    </source>
</evidence>
<dbReference type="GO" id="GO:0004792">
    <property type="term" value="F:thiosulfate-cyanide sulfurtransferase activity"/>
    <property type="evidence" value="ECO:0007669"/>
    <property type="project" value="TreeGrafter"/>
</dbReference>
<evidence type="ECO:0000256" key="11">
    <source>
        <dbReference type="ARBA" id="ARBA00075328"/>
    </source>
</evidence>
<accession>A0A975IZZ5</accession>
<protein>
    <recommendedName>
        <fullName evidence="9">Molybdopterin-synthase adenylyltransferase</fullName>
        <ecNumber evidence="8">2.7.7.80</ecNumber>
    </recommendedName>
    <alternativeName>
        <fullName evidence="12">MoaD protein adenylase</fullName>
    </alternativeName>
    <alternativeName>
        <fullName evidence="10">Molybdopterin-converting factor subunit 1 adenylase</fullName>
    </alternativeName>
    <alternativeName>
        <fullName evidence="11">Sulfur carrier protein MoaD adenylyltransferase</fullName>
    </alternativeName>
</protein>
<evidence type="ECO:0000313" key="14">
    <source>
        <dbReference type="EMBL" id="QUE50955.1"/>
    </source>
</evidence>
<dbReference type="KEGG" id="lamb:KBB96_19105"/>
<evidence type="ECO:0000256" key="1">
    <source>
        <dbReference type="ARBA" id="ARBA00009919"/>
    </source>
</evidence>
<dbReference type="PANTHER" id="PTHR10953">
    <property type="entry name" value="UBIQUITIN-ACTIVATING ENZYME E1"/>
    <property type="match status" value="1"/>
</dbReference>
<evidence type="ECO:0000313" key="15">
    <source>
        <dbReference type="Proteomes" id="UP000676169"/>
    </source>
</evidence>
<dbReference type="Pfam" id="PF00899">
    <property type="entry name" value="ThiF"/>
    <property type="match status" value="1"/>
</dbReference>
<dbReference type="GO" id="GO:0008641">
    <property type="term" value="F:ubiquitin-like modifier activating enzyme activity"/>
    <property type="evidence" value="ECO:0007669"/>
    <property type="project" value="InterPro"/>
</dbReference>
<dbReference type="SMART" id="SM00450">
    <property type="entry name" value="RHOD"/>
    <property type="match status" value="1"/>
</dbReference>
<dbReference type="GO" id="GO:0008146">
    <property type="term" value="F:sulfotransferase activity"/>
    <property type="evidence" value="ECO:0007669"/>
    <property type="project" value="TreeGrafter"/>
</dbReference>
<comment type="subunit">
    <text evidence="7">Homodimer. Forms a stable heterotetrameric complex of 2 MoeB and 2 MoaD during adenylation of MoaD.</text>
</comment>
<evidence type="ECO:0000256" key="3">
    <source>
        <dbReference type="ARBA" id="ARBA00022741"/>
    </source>
</evidence>
<evidence type="ECO:0000256" key="10">
    <source>
        <dbReference type="ARBA" id="ARBA00075110"/>
    </source>
</evidence>
<dbReference type="InterPro" id="IPR045886">
    <property type="entry name" value="ThiF/MoeB/HesA"/>
</dbReference>
<comment type="function">
    <text evidence="6">Catalyzes the adenylation by ATP of the carboxyl group of the C-terminal glycine of sulfur carrier protein MoaD.</text>
</comment>
<evidence type="ECO:0000256" key="4">
    <source>
        <dbReference type="ARBA" id="ARBA00022840"/>
    </source>
</evidence>
<dbReference type="PANTHER" id="PTHR10953:SF102">
    <property type="entry name" value="ADENYLYLTRANSFERASE AND SULFURTRANSFERASE MOCS3"/>
    <property type="match status" value="1"/>
</dbReference>
<dbReference type="CDD" id="cd00158">
    <property type="entry name" value="RHOD"/>
    <property type="match status" value="1"/>
</dbReference>
<dbReference type="NCBIfam" id="NF004281">
    <property type="entry name" value="PRK05690.1"/>
    <property type="match status" value="1"/>
</dbReference>
<dbReference type="Gene3D" id="3.40.50.720">
    <property type="entry name" value="NAD(P)-binding Rossmann-like Domain"/>
    <property type="match status" value="1"/>
</dbReference>
<gene>
    <name evidence="14" type="primary">moeB</name>
    <name evidence="14" type="ORF">KBB96_19105</name>
</gene>
<sequence>MLPPLTADDRERYSRHLLIPGVGEEGQRKLKASSVLLIGTGGLGCPAALYLAAAGVGRIGLVDPDTVDRSNLQRQILHGESWVGKPKLESAAARLRELSPHVHLDLYPEMFTPDNAEAIARPYDVIVDGTDNFPTRFLSNDVSFFLKKPNVYGSIFRFDGQMTVFAPHLGGPCYRCMLPELPADGAVPSCNEAGVLGVLPGIIGSLQAMEAIKLLLGIGEVPLGKLTCYDALCSSFRTLTLRCDPACKLCGDHPSIDSIRNPETLASTSCSMNPELPAISAEELKRRLDSGFEGILVDVREPDEYAAASIPGSCLIPLGSFDDSINELPRDREILIHCKSGRRSARAVQSLLDAGFSNVLNVTGGIDAWQKLP</sequence>
<evidence type="ECO:0000256" key="9">
    <source>
        <dbReference type="ARBA" id="ARBA00073635"/>
    </source>
</evidence>
<feature type="domain" description="Rhodanese" evidence="13">
    <location>
        <begin position="290"/>
        <end position="371"/>
    </location>
</feature>
<evidence type="ECO:0000256" key="5">
    <source>
        <dbReference type="ARBA" id="ARBA00052218"/>
    </source>
</evidence>
<dbReference type="EC" id="2.7.7.80" evidence="8"/>
<dbReference type="GO" id="GO:0005524">
    <property type="term" value="F:ATP binding"/>
    <property type="evidence" value="ECO:0007669"/>
    <property type="project" value="UniProtKB-KW"/>
</dbReference>
<reference evidence="14" key="1">
    <citation type="submission" date="2021-04" db="EMBL/GenBank/DDBJ databases">
        <title>Luteolibacter sp. 32A isolated from the skin of an Anderson's salamander (Ambystoma andersonii).</title>
        <authorList>
            <person name="Spergser J."/>
            <person name="Busse H.-J."/>
        </authorList>
    </citation>
    <scope>NUCLEOTIDE SEQUENCE</scope>
    <source>
        <strain evidence="14">32A</strain>
    </source>
</reference>
<proteinExistence type="inferred from homology"/>
<dbReference type="AlphaFoldDB" id="A0A975IZZ5"/>
<evidence type="ECO:0000259" key="13">
    <source>
        <dbReference type="PROSITE" id="PS50206"/>
    </source>
</evidence>
<keyword evidence="2" id="KW-0808">Transferase</keyword>
<dbReference type="InterPro" id="IPR000594">
    <property type="entry name" value="ThiF_NAD_FAD-bd"/>
</dbReference>
<comment type="catalytic activity">
    <reaction evidence="5">
        <text>[molybdopterin-synthase sulfur-carrier protein]-C-terminal Gly-Gly + ATP + H(+) = [molybdopterin-synthase sulfur-carrier protein]-C-terminal Gly-Gly-AMP + diphosphate</text>
        <dbReference type="Rhea" id="RHEA:43616"/>
        <dbReference type="Rhea" id="RHEA-COMP:12159"/>
        <dbReference type="Rhea" id="RHEA-COMP:12202"/>
        <dbReference type="ChEBI" id="CHEBI:15378"/>
        <dbReference type="ChEBI" id="CHEBI:30616"/>
        <dbReference type="ChEBI" id="CHEBI:33019"/>
        <dbReference type="ChEBI" id="CHEBI:90618"/>
        <dbReference type="ChEBI" id="CHEBI:90778"/>
        <dbReference type="EC" id="2.7.7.80"/>
    </reaction>
</comment>
<name>A0A975IZZ5_9BACT</name>
<dbReference type="Pfam" id="PF00581">
    <property type="entry name" value="Rhodanese"/>
    <property type="match status" value="1"/>
</dbReference>
<dbReference type="PROSITE" id="PS50206">
    <property type="entry name" value="RHODANESE_3"/>
    <property type="match status" value="1"/>
</dbReference>
<dbReference type="RefSeq" id="WP_211631094.1">
    <property type="nucleotide sequence ID" value="NZ_CP073100.1"/>
</dbReference>
<keyword evidence="14" id="KW-0548">Nucleotidyltransferase</keyword>
<dbReference type="Proteomes" id="UP000676169">
    <property type="component" value="Chromosome"/>
</dbReference>
<evidence type="ECO:0000256" key="7">
    <source>
        <dbReference type="ARBA" id="ARBA00063809"/>
    </source>
</evidence>
<dbReference type="GO" id="GO:0005829">
    <property type="term" value="C:cytosol"/>
    <property type="evidence" value="ECO:0007669"/>
    <property type="project" value="TreeGrafter"/>
</dbReference>
<dbReference type="InterPro" id="IPR001763">
    <property type="entry name" value="Rhodanese-like_dom"/>
</dbReference>
<dbReference type="InterPro" id="IPR036873">
    <property type="entry name" value="Rhodanese-like_dom_sf"/>
</dbReference>
<organism evidence="14 15">
    <name type="scientific">Luteolibacter ambystomatis</name>
    <dbReference type="NCBI Taxonomy" id="2824561"/>
    <lineage>
        <taxon>Bacteria</taxon>
        <taxon>Pseudomonadati</taxon>
        <taxon>Verrucomicrobiota</taxon>
        <taxon>Verrucomicrobiia</taxon>
        <taxon>Verrucomicrobiales</taxon>
        <taxon>Verrucomicrobiaceae</taxon>
        <taxon>Luteolibacter</taxon>
    </lineage>
</organism>
<dbReference type="FunFam" id="3.40.50.720:FF:000033">
    <property type="entry name" value="Adenylyltransferase and sulfurtransferase MOCS3"/>
    <property type="match status" value="1"/>
</dbReference>